<dbReference type="AlphaFoldDB" id="A0A450Y9E8"/>
<dbReference type="EMBL" id="CAADFS010000003">
    <property type="protein sequence ID" value="VFK38157.1"/>
    <property type="molecule type" value="Genomic_DNA"/>
</dbReference>
<reference evidence="2" key="1">
    <citation type="submission" date="2019-02" db="EMBL/GenBank/DDBJ databases">
        <authorList>
            <person name="Gruber-Vodicka R. H."/>
            <person name="Seah K. B. B."/>
        </authorList>
    </citation>
    <scope>NUCLEOTIDE SEQUENCE</scope>
    <source>
        <strain evidence="2">BECK_BZ123</strain>
    </source>
</reference>
<evidence type="ECO:0000313" key="2">
    <source>
        <dbReference type="EMBL" id="VFK38157.1"/>
    </source>
</evidence>
<gene>
    <name evidence="2" type="ORF">BECKTC1821D_GA0114238_100392</name>
</gene>
<evidence type="ECO:0000256" key="1">
    <source>
        <dbReference type="SAM" id="MobiDB-lite"/>
    </source>
</evidence>
<proteinExistence type="predicted"/>
<feature type="region of interest" description="Disordered" evidence="1">
    <location>
        <begin position="1"/>
        <end position="22"/>
    </location>
</feature>
<organism evidence="2">
    <name type="scientific">Candidatus Kentrum sp. TC</name>
    <dbReference type="NCBI Taxonomy" id="2126339"/>
    <lineage>
        <taxon>Bacteria</taxon>
        <taxon>Pseudomonadati</taxon>
        <taxon>Pseudomonadota</taxon>
        <taxon>Gammaproteobacteria</taxon>
        <taxon>Candidatus Kentrum</taxon>
    </lineage>
</organism>
<accession>A0A450Y9E8</accession>
<sequence>MPRHRSSGHAVIPEEKERRCAPRPRITPTLRRSLIVVACPDIQRERRGISSVNFPHHFLQAKPPNTPTRLPGSNRLSSRWRLSMPQCLLCWNTALGTAMRPKRDSSRSDIAWPICHVPLPVEQCFLYRDEPAQVRFGFLGASRFRSRRGKPASHTCSSIRTSFKELNSMGSPKGVPVPWASI</sequence>
<protein>
    <submittedName>
        <fullName evidence="2">Uncharacterized protein</fullName>
    </submittedName>
</protein>
<name>A0A450Y9E8_9GAMM</name>